<keyword evidence="4 8" id="KW-0378">Hydrolase</keyword>
<evidence type="ECO:0000256" key="6">
    <source>
        <dbReference type="ARBA" id="ARBA00023125"/>
    </source>
</evidence>
<comment type="caution">
    <text evidence="9">The sequence shown here is derived from an EMBL/GenBank/DDBJ whole genome shotgun (WGS) entry which is preliminary data.</text>
</comment>
<keyword evidence="10" id="KW-1185">Reference proteome</keyword>
<evidence type="ECO:0000313" key="10">
    <source>
        <dbReference type="Proteomes" id="UP000557307"/>
    </source>
</evidence>
<dbReference type="PANTHER" id="PTHR13604:SF0">
    <property type="entry name" value="ABASIC SITE PROCESSING PROTEIN HMCES"/>
    <property type="match status" value="1"/>
</dbReference>
<evidence type="ECO:0000256" key="7">
    <source>
        <dbReference type="ARBA" id="ARBA00023239"/>
    </source>
</evidence>
<keyword evidence="5" id="KW-0190">Covalent protein-DNA linkage</keyword>
<dbReference type="GO" id="GO:0006508">
    <property type="term" value="P:proteolysis"/>
    <property type="evidence" value="ECO:0007669"/>
    <property type="project" value="UniProtKB-KW"/>
</dbReference>
<evidence type="ECO:0000256" key="3">
    <source>
        <dbReference type="ARBA" id="ARBA00022763"/>
    </source>
</evidence>
<comment type="similarity">
    <text evidence="1 8">Belongs to the SOS response-associated peptidase family.</text>
</comment>
<dbReference type="Gene3D" id="3.90.1680.10">
    <property type="entry name" value="SOS response associated peptidase-like"/>
    <property type="match status" value="1"/>
</dbReference>
<evidence type="ECO:0000256" key="4">
    <source>
        <dbReference type="ARBA" id="ARBA00022801"/>
    </source>
</evidence>
<evidence type="ECO:0000256" key="5">
    <source>
        <dbReference type="ARBA" id="ARBA00023124"/>
    </source>
</evidence>
<reference evidence="9 10" key="1">
    <citation type="submission" date="2020-08" db="EMBL/GenBank/DDBJ databases">
        <title>Genomic Encyclopedia of Type Strains, Phase IV (KMG-IV): sequencing the most valuable type-strain genomes for metagenomic binning, comparative biology and taxonomic classification.</title>
        <authorList>
            <person name="Goeker M."/>
        </authorList>
    </citation>
    <scope>NUCLEOTIDE SEQUENCE [LARGE SCALE GENOMIC DNA]</scope>
    <source>
        <strain evidence="9 10">DSM 105074</strain>
    </source>
</reference>
<name>A0A840TQY3_9BACT</name>
<dbReference type="GO" id="GO:0106300">
    <property type="term" value="P:protein-DNA covalent cross-linking repair"/>
    <property type="evidence" value="ECO:0007669"/>
    <property type="project" value="InterPro"/>
</dbReference>
<organism evidence="9 10">
    <name type="scientific">Rhabdobacter roseus</name>
    <dbReference type="NCBI Taxonomy" id="1655419"/>
    <lineage>
        <taxon>Bacteria</taxon>
        <taxon>Pseudomonadati</taxon>
        <taxon>Bacteroidota</taxon>
        <taxon>Cytophagia</taxon>
        <taxon>Cytophagales</taxon>
        <taxon>Cytophagaceae</taxon>
        <taxon>Rhabdobacter</taxon>
    </lineage>
</organism>
<dbReference type="RefSeq" id="WP_184176169.1">
    <property type="nucleotide sequence ID" value="NZ_JACHGF010000006.1"/>
</dbReference>
<evidence type="ECO:0000256" key="1">
    <source>
        <dbReference type="ARBA" id="ARBA00008136"/>
    </source>
</evidence>
<dbReference type="InterPro" id="IPR036590">
    <property type="entry name" value="SRAP-like"/>
</dbReference>
<protein>
    <recommendedName>
        <fullName evidence="8">Abasic site processing protein</fullName>
        <ecNumber evidence="8">3.4.-.-</ecNumber>
    </recommendedName>
</protein>
<dbReference type="GO" id="GO:0003697">
    <property type="term" value="F:single-stranded DNA binding"/>
    <property type="evidence" value="ECO:0007669"/>
    <property type="project" value="InterPro"/>
</dbReference>
<proteinExistence type="inferred from homology"/>
<gene>
    <name evidence="9" type="ORF">HNQ92_003894</name>
</gene>
<evidence type="ECO:0000256" key="8">
    <source>
        <dbReference type="RuleBase" id="RU364100"/>
    </source>
</evidence>
<keyword evidence="3" id="KW-0227">DNA damage</keyword>
<dbReference type="AlphaFoldDB" id="A0A840TQY3"/>
<dbReference type="EMBL" id="JACHGF010000006">
    <property type="protein sequence ID" value="MBB5285734.1"/>
    <property type="molecule type" value="Genomic_DNA"/>
</dbReference>
<dbReference type="PANTHER" id="PTHR13604">
    <property type="entry name" value="DC12-RELATED"/>
    <property type="match status" value="1"/>
</dbReference>
<dbReference type="SUPFAM" id="SSF143081">
    <property type="entry name" value="BB1717-like"/>
    <property type="match status" value="1"/>
</dbReference>
<accession>A0A840TQY3</accession>
<evidence type="ECO:0000256" key="2">
    <source>
        <dbReference type="ARBA" id="ARBA00022670"/>
    </source>
</evidence>
<dbReference type="Proteomes" id="UP000557307">
    <property type="component" value="Unassembled WGS sequence"/>
</dbReference>
<dbReference type="GO" id="GO:0008233">
    <property type="term" value="F:peptidase activity"/>
    <property type="evidence" value="ECO:0007669"/>
    <property type="project" value="UniProtKB-KW"/>
</dbReference>
<dbReference type="InterPro" id="IPR003738">
    <property type="entry name" value="SRAP"/>
</dbReference>
<dbReference type="GO" id="GO:0016829">
    <property type="term" value="F:lyase activity"/>
    <property type="evidence" value="ECO:0007669"/>
    <property type="project" value="UniProtKB-KW"/>
</dbReference>
<keyword evidence="7" id="KW-0456">Lyase</keyword>
<dbReference type="Pfam" id="PF02586">
    <property type="entry name" value="SRAP"/>
    <property type="match status" value="1"/>
</dbReference>
<dbReference type="EC" id="3.4.-.-" evidence="8"/>
<keyword evidence="6" id="KW-0238">DNA-binding</keyword>
<keyword evidence="2 8" id="KW-0645">Protease</keyword>
<evidence type="ECO:0000313" key="9">
    <source>
        <dbReference type="EMBL" id="MBB5285734.1"/>
    </source>
</evidence>
<sequence length="213" mass="24824">MCFYILSQSKKEALEERFRAQAVEIDAYEPEGKVSGFSLPTVPVITTEFPQHIQFMRWGLIPVWARADKADELARMTLNARSETLFEKPSFKGSIMYHRCLVLVDGFYEWRHEGKKKVPYFIRLQAEQPLALGGLYALWTHPTTHQTYQTCSIITTPANPLMTYIHNTKERMPFILPPEHERRWIARDLPRAEIEALMQPLPEELMRAEVMEG</sequence>